<dbReference type="EMBL" id="PKMF04000026">
    <property type="protein sequence ID" value="KAK7857502.1"/>
    <property type="molecule type" value="Genomic_DNA"/>
</dbReference>
<reference evidence="1" key="3">
    <citation type="submission" date="2023-07" db="EMBL/GenBank/DDBJ databases">
        <title>An improved reference 1 genome and first organelle genomes of Quercus suber.</title>
        <authorList>
            <consortium name="Genosuber Consortium"/>
            <person name="Usie A."/>
            <person name="Serra O."/>
            <person name="Barros P."/>
        </authorList>
    </citation>
    <scope>NUCLEOTIDE SEQUENCE</scope>
    <source>
        <strain evidence="1">HL8</strain>
        <tissue evidence="1">Leaves</tissue>
    </source>
</reference>
<reference evidence="1" key="1">
    <citation type="submission" date="2017-12" db="EMBL/GenBank/DDBJ databases">
        <authorList>
            <person name="Barbosa P."/>
            <person name="Usie A."/>
            <person name="Ramos A.M."/>
        </authorList>
    </citation>
    <scope>NUCLEOTIDE SEQUENCE</scope>
    <source>
        <strain evidence="1">HL8</strain>
        <tissue evidence="1">Leaves</tissue>
    </source>
</reference>
<name>A0AAW0M3W6_QUESU</name>
<comment type="caution">
    <text evidence="1">The sequence shown here is derived from an EMBL/GenBank/DDBJ whole genome shotgun (WGS) entry which is preliminary data.</text>
</comment>
<reference evidence="1" key="2">
    <citation type="journal article" date="2018" name="Sci. Data">
        <title>The draft genome sequence of cork oak.</title>
        <authorList>
            <person name="Ramos A.M."/>
            <person name="Usie A."/>
            <person name="Barbosa P."/>
            <person name="Barros P.M."/>
            <person name="Capote T."/>
            <person name="Chaves I."/>
            <person name="Simoes F."/>
            <person name="Abreu I."/>
            <person name="Carrasquinho I."/>
            <person name="Faro C."/>
            <person name="Guimaraes J.B."/>
            <person name="Mendonca D."/>
            <person name="Nobrega F."/>
            <person name="Rodrigues L."/>
            <person name="Saibo N.J.M."/>
            <person name="Varela M.C."/>
            <person name="Egas C."/>
            <person name="Matos J."/>
            <person name="Miguel C.M."/>
            <person name="Oliveira M.M."/>
            <person name="Ricardo C.P."/>
            <person name="Goncalves S."/>
        </authorList>
    </citation>
    <scope>NUCLEOTIDE SEQUENCE [LARGE SCALE GENOMIC DNA]</scope>
    <source>
        <strain evidence="1">HL8</strain>
    </source>
</reference>
<evidence type="ECO:0000313" key="1">
    <source>
        <dbReference type="EMBL" id="KAK7857502.1"/>
    </source>
</evidence>
<accession>A0AAW0M3W6</accession>
<organism evidence="1">
    <name type="scientific">Quercus suber</name>
    <name type="common">Cork oak</name>
    <dbReference type="NCBI Taxonomy" id="58331"/>
    <lineage>
        <taxon>Eukaryota</taxon>
        <taxon>Viridiplantae</taxon>
        <taxon>Streptophyta</taxon>
        <taxon>Embryophyta</taxon>
        <taxon>Tracheophyta</taxon>
        <taxon>Spermatophyta</taxon>
        <taxon>Magnoliopsida</taxon>
        <taxon>eudicotyledons</taxon>
        <taxon>Gunneridae</taxon>
        <taxon>Pentapetalae</taxon>
        <taxon>rosids</taxon>
        <taxon>fabids</taxon>
        <taxon>Fagales</taxon>
        <taxon>Fagaceae</taxon>
        <taxon>Quercus</taxon>
    </lineage>
</organism>
<protein>
    <submittedName>
        <fullName evidence="1">Uncharacterized protein</fullName>
    </submittedName>
</protein>
<proteinExistence type="predicted"/>
<sequence>MYSLRMEVSIVSVDSCCFHTVKKHGALAKSSKIADPLTKLNKNDEHTINCTYLLSLWFQKKLHTSSRLLAM</sequence>
<gene>
    <name evidence="1" type="ORF">CFP56_017043</name>
</gene>
<dbReference type="AlphaFoldDB" id="A0AAW0M3W6"/>